<gene>
    <name evidence="2" type="ORF">MERR_LOCUS30051</name>
</gene>
<dbReference type="OrthoDB" id="1938144at2759"/>
<proteinExistence type="predicted"/>
<organism evidence="2 3">
    <name type="scientific">Microthlaspi erraticum</name>
    <dbReference type="NCBI Taxonomy" id="1685480"/>
    <lineage>
        <taxon>Eukaryota</taxon>
        <taxon>Viridiplantae</taxon>
        <taxon>Streptophyta</taxon>
        <taxon>Embryophyta</taxon>
        <taxon>Tracheophyta</taxon>
        <taxon>Spermatophyta</taxon>
        <taxon>Magnoliopsida</taxon>
        <taxon>eudicotyledons</taxon>
        <taxon>Gunneridae</taxon>
        <taxon>Pentapetalae</taxon>
        <taxon>rosids</taxon>
        <taxon>malvids</taxon>
        <taxon>Brassicales</taxon>
        <taxon>Brassicaceae</taxon>
        <taxon>Coluteocarpeae</taxon>
        <taxon>Microthlaspi</taxon>
    </lineage>
</organism>
<feature type="compositionally biased region" description="Acidic residues" evidence="1">
    <location>
        <begin position="247"/>
        <end position="291"/>
    </location>
</feature>
<comment type="caution">
    <text evidence="2">The sequence shown here is derived from an EMBL/GenBank/DDBJ whole genome shotgun (WGS) entry which is preliminary data.</text>
</comment>
<evidence type="ECO:0000313" key="3">
    <source>
        <dbReference type="Proteomes" id="UP000467841"/>
    </source>
</evidence>
<reference evidence="2" key="1">
    <citation type="submission" date="2020-01" db="EMBL/GenBank/DDBJ databases">
        <authorList>
            <person name="Mishra B."/>
        </authorList>
    </citation>
    <scope>NUCLEOTIDE SEQUENCE [LARGE SCALE GENOMIC DNA]</scope>
</reference>
<evidence type="ECO:0000313" key="2">
    <source>
        <dbReference type="EMBL" id="CAA7042816.1"/>
    </source>
</evidence>
<protein>
    <recommendedName>
        <fullName evidence="4">Transposase MuDR plant domain-containing protein</fullName>
    </recommendedName>
</protein>
<feature type="compositionally biased region" description="Basic and acidic residues" evidence="1">
    <location>
        <begin position="227"/>
        <end position="246"/>
    </location>
</feature>
<name>A0A6D2JSP4_9BRAS</name>
<dbReference type="EMBL" id="CACVBM020001274">
    <property type="protein sequence ID" value="CAA7042816.1"/>
    <property type="molecule type" value="Genomic_DNA"/>
</dbReference>
<feature type="region of interest" description="Disordered" evidence="1">
    <location>
        <begin position="353"/>
        <end position="425"/>
    </location>
</feature>
<evidence type="ECO:0008006" key="4">
    <source>
        <dbReference type="Google" id="ProtNLM"/>
    </source>
</evidence>
<keyword evidence="3" id="KW-1185">Reference proteome</keyword>
<feature type="region of interest" description="Disordered" evidence="1">
    <location>
        <begin position="213"/>
        <end position="326"/>
    </location>
</feature>
<evidence type="ECO:0000256" key="1">
    <source>
        <dbReference type="SAM" id="MobiDB-lite"/>
    </source>
</evidence>
<sequence length="654" mass="73447">MNRQTTGKGKMTATLDPDEGFGNGNLVVMAGRWIIYWTGVWDFKIDKSRMGRKINVVGLQSIFAFRETVAAAYGVDARPECLELSYWLEDPLAELNGGGSKPGEREGIASELARRRGTSGLICGDKRSVEGVSEIGSTREGLRTRELRGESSGGTGDRRTQVQLTEDEIFLMHVEELEALELRRLRDGPPKCLLQVEGVKEALVVEAETTTVGDKNINNSGAPGRQNIREDGVEHKESEEDEKGKEEGEEEEEGEEDEDDDDEDYEEGDDEPEEEGDDDDGDAAEGYDDVVSDGVDYPWDFWDNFCRQDGKDKNDDDDFVDEPPHFSSRYVKLTQYHESDGDRDIHFSEGLWNKSSRNTTSGDGERVEEVVEEPGVMPQKHTSTERVEGGDEPILVTPPEKTERNVSHGKKSQIPLGGKGVTSEEWDEFVDPPPLRCSGGESGRHDNGGRALMKGMRLVDVYGYKDIEPMFNDMEMTIAKAGDFDLTYEDDAIYVGKMFNYKDHFKITLAIHAIKKMFRFKWHCHAKLYTVGKCIDPLCEWRVMAHTIGDSNRYDVRKANLVHTCDADTRGKFSKHATAKVIAALLRSKYVSSTGPRAKDLPDAVLRSMVSMLLTGSAGKRKSWPSRWHRERKRARISFSQHICKCLSMLIQGQ</sequence>
<feature type="compositionally biased region" description="Polar residues" evidence="1">
    <location>
        <begin position="353"/>
        <end position="362"/>
    </location>
</feature>
<dbReference type="Proteomes" id="UP000467841">
    <property type="component" value="Unassembled WGS sequence"/>
</dbReference>
<accession>A0A6D2JSP4</accession>
<dbReference type="AlphaFoldDB" id="A0A6D2JSP4"/>